<dbReference type="CDD" id="cd00207">
    <property type="entry name" value="fer2"/>
    <property type="match status" value="1"/>
</dbReference>
<evidence type="ECO:0000259" key="1">
    <source>
        <dbReference type="PROSITE" id="PS51085"/>
    </source>
</evidence>
<protein>
    <recommendedName>
        <fullName evidence="1">2Fe-2S ferredoxin-type domain-containing protein</fullName>
    </recommendedName>
</protein>
<dbReference type="InterPro" id="IPR036010">
    <property type="entry name" value="2Fe-2S_ferredoxin-like_sf"/>
</dbReference>
<dbReference type="InterPro" id="IPR012675">
    <property type="entry name" value="Beta-grasp_dom_sf"/>
</dbReference>
<evidence type="ECO:0000313" key="3">
    <source>
        <dbReference type="Proteomes" id="UP000265691"/>
    </source>
</evidence>
<dbReference type="RefSeq" id="WP_119524351.1">
    <property type="nucleotide sequence ID" value="NZ_NRHC01000004.1"/>
</dbReference>
<comment type="caution">
    <text evidence="2">The sequence shown here is derived from an EMBL/GenBank/DDBJ whole genome shotgun (WGS) entry which is preliminary data.</text>
</comment>
<dbReference type="InterPro" id="IPR001041">
    <property type="entry name" value="2Fe-2S_ferredoxin-type"/>
</dbReference>
<dbReference type="PROSITE" id="PS51085">
    <property type="entry name" value="2FE2S_FER_2"/>
    <property type="match status" value="1"/>
</dbReference>
<dbReference type="Proteomes" id="UP000265691">
    <property type="component" value="Unassembled WGS sequence"/>
</dbReference>
<keyword evidence="3" id="KW-1185">Reference proteome</keyword>
<proteinExistence type="predicted"/>
<dbReference type="GO" id="GO:0051536">
    <property type="term" value="F:iron-sulfur cluster binding"/>
    <property type="evidence" value="ECO:0007669"/>
    <property type="project" value="InterPro"/>
</dbReference>
<gene>
    <name evidence="2" type="ORF">CKF54_00700</name>
</gene>
<dbReference type="AlphaFoldDB" id="A0A3A1YA53"/>
<dbReference type="OrthoDB" id="9806195at2"/>
<reference evidence="2 3" key="1">
    <citation type="submission" date="2017-08" db="EMBL/GenBank/DDBJ databases">
        <title>Reclassification of Bisgaard taxon 37 and 44.</title>
        <authorList>
            <person name="Christensen H."/>
        </authorList>
    </citation>
    <scope>NUCLEOTIDE SEQUENCE [LARGE SCALE GENOMIC DNA]</scope>
    <source>
        <strain evidence="2 3">B96_3</strain>
    </source>
</reference>
<accession>A0A3A1YA53</accession>
<dbReference type="Pfam" id="PF00111">
    <property type="entry name" value="Fer2"/>
    <property type="match status" value="1"/>
</dbReference>
<dbReference type="SUPFAM" id="SSF54292">
    <property type="entry name" value="2Fe-2S ferredoxin-like"/>
    <property type="match status" value="1"/>
</dbReference>
<feature type="domain" description="2Fe-2S ferredoxin-type" evidence="1">
    <location>
        <begin position="4"/>
        <end position="85"/>
    </location>
</feature>
<organism evidence="2 3">
    <name type="scientific">Psittacicella hinzii</name>
    <dbReference type="NCBI Taxonomy" id="2028575"/>
    <lineage>
        <taxon>Bacteria</taxon>
        <taxon>Pseudomonadati</taxon>
        <taxon>Pseudomonadota</taxon>
        <taxon>Gammaproteobacteria</taxon>
        <taxon>Pasteurellales</taxon>
        <taxon>Psittacicellaceae</taxon>
        <taxon>Psittacicella</taxon>
    </lineage>
</organism>
<sequence>MPKYKITLVRSGISFTFDNSTSLLQAIEQQAIQPEYGCRTGFCGHCRATVLSGKWHYHELPLAFTRSEQILLCCAVVDSDLDLDL</sequence>
<dbReference type="NCBIfam" id="NF007985">
    <property type="entry name" value="PRK10713.1"/>
    <property type="match status" value="1"/>
</dbReference>
<name>A0A3A1YA53_9GAMM</name>
<evidence type="ECO:0000313" key="2">
    <source>
        <dbReference type="EMBL" id="RIY34411.1"/>
    </source>
</evidence>
<dbReference type="Gene3D" id="3.10.20.30">
    <property type="match status" value="1"/>
</dbReference>
<dbReference type="EMBL" id="NRHC01000004">
    <property type="protein sequence ID" value="RIY34411.1"/>
    <property type="molecule type" value="Genomic_DNA"/>
</dbReference>